<keyword evidence="3" id="KW-0378">Hydrolase</keyword>
<dbReference type="OrthoDB" id="9807664at2"/>
<evidence type="ECO:0000256" key="1">
    <source>
        <dbReference type="ARBA" id="ARBA00022723"/>
    </source>
</evidence>
<dbReference type="EMBL" id="FOVF01000002">
    <property type="protein sequence ID" value="SFN01940.1"/>
    <property type="molecule type" value="Genomic_DNA"/>
</dbReference>
<feature type="binding site" evidence="9">
    <location>
        <position position="206"/>
    </location>
    <ligand>
        <name>Zn(2+)</name>
        <dbReference type="ChEBI" id="CHEBI:29105"/>
    </ligand>
</feature>
<dbReference type="GO" id="GO:0046872">
    <property type="term" value="F:metal ion binding"/>
    <property type="evidence" value="ECO:0007669"/>
    <property type="project" value="UniProtKB-KW"/>
</dbReference>
<dbReference type="InterPro" id="IPR005019">
    <property type="entry name" value="Adenine_glyco"/>
</dbReference>
<dbReference type="Pfam" id="PF03352">
    <property type="entry name" value="Adenine_glyco"/>
    <property type="match status" value="1"/>
</dbReference>
<evidence type="ECO:0000256" key="8">
    <source>
        <dbReference type="ARBA" id="ARBA00066766"/>
    </source>
</evidence>
<dbReference type="Gene3D" id="1.10.340.30">
    <property type="entry name" value="Hypothetical protein, domain 2"/>
    <property type="match status" value="1"/>
</dbReference>
<dbReference type="EC" id="3.2.2.20" evidence="8"/>
<dbReference type="InterPro" id="IPR011257">
    <property type="entry name" value="DNA_glycosylase"/>
</dbReference>
<dbReference type="AlphaFoldDB" id="A0A1I4VLA8"/>
<keyword evidence="2" id="KW-0227">DNA damage</keyword>
<sequence>MSARKPENNSDKRVTRNLPAPDDGRVRCAWATGDSVDLIYRDYHDLEWGVPVRDDRRLFEFLVLEGAQAGLSWRTVLGKRENYRRAFHGFDIARVAAMRDRELESLLDDPGLIRNRLKILSARSNARASLAVIEEVGSLEAWLWSFVGGEPLLNRWTAHDKVPATSAHSDAMSKAMRKRGFSFVGSTICYAFMQATGMVNDHLTCCFRFPGKPAPGKGKRT</sequence>
<feature type="compositionally biased region" description="Basic and acidic residues" evidence="10">
    <location>
        <begin position="1"/>
        <end position="14"/>
    </location>
</feature>
<evidence type="ECO:0000256" key="7">
    <source>
        <dbReference type="ARBA" id="ARBA00057608"/>
    </source>
</evidence>
<dbReference type="GO" id="GO:0008725">
    <property type="term" value="F:DNA-3-methyladenine glycosylase activity"/>
    <property type="evidence" value="ECO:0007669"/>
    <property type="project" value="UniProtKB-EC"/>
</dbReference>
<dbReference type="SUPFAM" id="SSF48150">
    <property type="entry name" value="DNA-glycosylase"/>
    <property type="match status" value="1"/>
</dbReference>
<proteinExistence type="predicted"/>
<dbReference type="PANTHER" id="PTHR30037:SF4">
    <property type="entry name" value="DNA-3-METHYLADENINE GLYCOSYLASE I"/>
    <property type="match status" value="1"/>
</dbReference>
<comment type="function">
    <text evidence="7">Hydrolysis of the deoxyribose N-glycosidic bond to excise 3-methyladenine from the damaged DNA polymer formed by alkylation lesions.</text>
</comment>
<dbReference type="Proteomes" id="UP000198575">
    <property type="component" value="Unassembled WGS sequence"/>
</dbReference>
<feature type="binding site" evidence="9">
    <location>
        <position position="44"/>
    </location>
    <ligand>
        <name>Zn(2+)</name>
        <dbReference type="ChEBI" id="CHEBI:29105"/>
    </ligand>
</feature>
<evidence type="ECO:0000256" key="9">
    <source>
        <dbReference type="PIRSR" id="PIRSR604597-1"/>
    </source>
</evidence>
<dbReference type="NCBIfam" id="TIGR00624">
    <property type="entry name" value="tag"/>
    <property type="match status" value="1"/>
</dbReference>
<dbReference type="InterPro" id="IPR004597">
    <property type="entry name" value="Tag"/>
</dbReference>
<evidence type="ECO:0000256" key="2">
    <source>
        <dbReference type="ARBA" id="ARBA00022763"/>
    </source>
</evidence>
<dbReference type="PANTHER" id="PTHR30037">
    <property type="entry name" value="DNA-3-METHYLADENINE GLYCOSYLASE 1"/>
    <property type="match status" value="1"/>
</dbReference>
<dbReference type="GO" id="GO:0006284">
    <property type="term" value="P:base-excision repair"/>
    <property type="evidence" value="ECO:0007669"/>
    <property type="project" value="InterPro"/>
</dbReference>
<dbReference type="FunFam" id="1.10.340.30:FF:000009">
    <property type="entry name" value="DNA-3-methyladenine glycosylase I"/>
    <property type="match status" value="1"/>
</dbReference>
<comment type="catalytic activity">
    <reaction evidence="6">
        <text>Hydrolysis of alkylated DNA, releasing 3-methyladenine.</text>
        <dbReference type="EC" id="3.2.2.20"/>
    </reaction>
</comment>
<dbReference type="InterPro" id="IPR052891">
    <property type="entry name" value="DNA-3mA_glycosylase"/>
</dbReference>
<feature type="binding site" evidence="9">
    <location>
        <position position="28"/>
    </location>
    <ligand>
        <name>Zn(2+)</name>
        <dbReference type="ChEBI" id="CHEBI:29105"/>
    </ligand>
</feature>
<evidence type="ECO:0000256" key="6">
    <source>
        <dbReference type="ARBA" id="ARBA00052558"/>
    </source>
</evidence>
<protein>
    <recommendedName>
        <fullName evidence="8">DNA-3-methyladenine glycosylase I</fullName>
        <ecNumber evidence="8">3.2.2.20</ecNumber>
    </recommendedName>
</protein>
<organism evidence="11 12">
    <name type="scientific">Dokdonella immobilis</name>
    <dbReference type="NCBI Taxonomy" id="578942"/>
    <lineage>
        <taxon>Bacteria</taxon>
        <taxon>Pseudomonadati</taxon>
        <taxon>Pseudomonadota</taxon>
        <taxon>Gammaproteobacteria</taxon>
        <taxon>Lysobacterales</taxon>
        <taxon>Rhodanobacteraceae</taxon>
        <taxon>Dokdonella</taxon>
    </lineage>
</organism>
<feature type="region of interest" description="Disordered" evidence="10">
    <location>
        <begin position="1"/>
        <end position="20"/>
    </location>
</feature>
<evidence type="ECO:0000313" key="12">
    <source>
        <dbReference type="Proteomes" id="UP000198575"/>
    </source>
</evidence>
<keyword evidence="4 9" id="KW-0862">Zinc</keyword>
<evidence type="ECO:0000256" key="10">
    <source>
        <dbReference type="SAM" id="MobiDB-lite"/>
    </source>
</evidence>
<evidence type="ECO:0000313" key="11">
    <source>
        <dbReference type="EMBL" id="SFN01940.1"/>
    </source>
</evidence>
<evidence type="ECO:0000256" key="5">
    <source>
        <dbReference type="ARBA" id="ARBA00023204"/>
    </source>
</evidence>
<accession>A0A1I4VLA8</accession>
<gene>
    <name evidence="11" type="ORF">SAMN05216289_102201</name>
</gene>
<evidence type="ECO:0000256" key="4">
    <source>
        <dbReference type="ARBA" id="ARBA00022833"/>
    </source>
</evidence>
<dbReference type="RefSeq" id="WP_092404485.1">
    <property type="nucleotide sequence ID" value="NZ_FOVF01000002.1"/>
</dbReference>
<keyword evidence="12" id="KW-1185">Reference proteome</keyword>
<keyword evidence="5" id="KW-0234">DNA repair</keyword>
<keyword evidence="1 9" id="KW-0479">Metal-binding</keyword>
<feature type="binding site" evidence="9">
    <location>
        <position position="202"/>
    </location>
    <ligand>
        <name>Zn(2+)</name>
        <dbReference type="ChEBI" id="CHEBI:29105"/>
    </ligand>
</feature>
<evidence type="ECO:0000256" key="3">
    <source>
        <dbReference type="ARBA" id="ARBA00022801"/>
    </source>
</evidence>
<dbReference type="STRING" id="578942.SAMN05216289_102201"/>
<reference evidence="11 12" key="1">
    <citation type="submission" date="2016-10" db="EMBL/GenBank/DDBJ databases">
        <authorList>
            <person name="de Groot N.N."/>
        </authorList>
    </citation>
    <scope>NUCLEOTIDE SEQUENCE [LARGE SCALE GENOMIC DNA]</scope>
    <source>
        <strain evidence="11 12">CGMCC 1.7659</strain>
    </source>
</reference>
<name>A0A1I4VLA8_9GAMM</name>